<gene>
    <name evidence="11" type="ORF">AB675_1332</name>
</gene>
<dbReference type="SUPFAM" id="SSF53448">
    <property type="entry name" value="Nucleotide-diphospho-sugar transferases"/>
    <property type="match status" value="1"/>
</dbReference>
<dbReference type="VEuPathDB" id="FungiDB:AB675_1332"/>
<dbReference type="GO" id="GO:0046354">
    <property type="term" value="P:mannan biosynthetic process"/>
    <property type="evidence" value="ECO:0007669"/>
    <property type="project" value="TreeGrafter"/>
</dbReference>
<keyword evidence="8" id="KW-0333">Golgi apparatus</keyword>
<keyword evidence="11" id="KW-0328">Glycosyltransferase</keyword>
<dbReference type="Proteomes" id="UP000038010">
    <property type="component" value="Unassembled WGS sequence"/>
</dbReference>
<evidence type="ECO:0000256" key="6">
    <source>
        <dbReference type="ARBA" id="ARBA00022968"/>
    </source>
</evidence>
<keyword evidence="7" id="KW-1133">Transmembrane helix</keyword>
<dbReference type="GO" id="GO:0000026">
    <property type="term" value="F:alpha-1,2-mannosyltransferase activity"/>
    <property type="evidence" value="ECO:0007669"/>
    <property type="project" value="TreeGrafter"/>
</dbReference>
<accession>A0A0N1NXL1</accession>
<organism evidence="11 12">
    <name type="scientific">Cyphellophora attinorum</name>
    <dbReference type="NCBI Taxonomy" id="1664694"/>
    <lineage>
        <taxon>Eukaryota</taxon>
        <taxon>Fungi</taxon>
        <taxon>Dikarya</taxon>
        <taxon>Ascomycota</taxon>
        <taxon>Pezizomycotina</taxon>
        <taxon>Eurotiomycetes</taxon>
        <taxon>Chaetothyriomycetidae</taxon>
        <taxon>Chaetothyriales</taxon>
        <taxon>Cyphellophoraceae</taxon>
        <taxon>Cyphellophora</taxon>
    </lineage>
</organism>
<dbReference type="InterPro" id="IPR029044">
    <property type="entry name" value="Nucleotide-diphossugar_trans"/>
</dbReference>
<evidence type="ECO:0000256" key="4">
    <source>
        <dbReference type="ARBA" id="ARBA00022679"/>
    </source>
</evidence>
<dbReference type="AlphaFoldDB" id="A0A0N1NXL1"/>
<evidence type="ECO:0000256" key="10">
    <source>
        <dbReference type="SAM" id="MobiDB-lite"/>
    </source>
</evidence>
<evidence type="ECO:0000256" key="7">
    <source>
        <dbReference type="ARBA" id="ARBA00022989"/>
    </source>
</evidence>
<sequence>MYFSRGYWNPSQAGCRFDPKRSPPRPDLLWLKPADIASLKAAHSKFLQDVKEDGLSMSYVADTTGIVMTVAGNRFPVLLTSLLMLRKTGTTLPVEVFLDSHKDYNAKLCDSILPSMNAKCIVFGDIVRASDSGVELQGYQFKMIALLFSSFESVLLLDADAFPTTDPSYVFTSEVFERHGMILYPDFWYPSESPYYFEIASIRKMPNLSARPSIESGEIFLNKRKHNFTLLLAAYYNYFGPDYYYVLHSQGAPGQGDKETFGWAAIATNNSFYLVHKGVEPMGHFDSNGDFVGSAMAQFDPVADYAYYQAPSGDSPGDSPKDTEKTDSDFPAADPRPDRNISQSPSTPNIQALFLHANFPKFDPSTFFLSTTQPPDRANPSFDSNGTALKPWGASLPVPNALVADYDIEAAFWEEIETVSCKYGREDGVFGDWSLRAIVGKGGNVVGKGGREKAEAEARMDVCDVVGAWKGKAFGGGE</sequence>
<dbReference type="OrthoDB" id="4484309at2759"/>
<evidence type="ECO:0000313" key="11">
    <source>
        <dbReference type="EMBL" id="KPI35112.1"/>
    </source>
</evidence>
<keyword evidence="4 11" id="KW-0808">Transferase</keyword>
<comment type="similarity">
    <text evidence="3">Belongs to the MNN1/MNT family.</text>
</comment>
<dbReference type="RefSeq" id="XP_017995075.1">
    <property type="nucleotide sequence ID" value="XM_018141213.1"/>
</dbReference>
<dbReference type="PANTHER" id="PTHR31646">
    <property type="entry name" value="ALPHA-1,2-MANNOSYLTRANSFERASE MNN2"/>
    <property type="match status" value="1"/>
</dbReference>
<keyword evidence="6" id="KW-0735">Signal-anchor</keyword>
<reference evidence="11 12" key="1">
    <citation type="submission" date="2015-06" db="EMBL/GenBank/DDBJ databases">
        <title>Draft genome of the ant-associated black yeast Phialophora attae CBS 131958.</title>
        <authorList>
            <person name="Moreno L.F."/>
            <person name="Stielow B.J."/>
            <person name="de Hoog S."/>
            <person name="Vicente V.A."/>
            <person name="Weiss V.A."/>
            <person name="de Vries M."/>
            <person name="Cruz L.M."/>
            <person name="Souza E.M."/>
        </authorList>
    </citation>
    <scope>NUCLEOTIDE SEQUENCE [LARGE SCALE GENOMIC DNA]</scope>
    <source>
        <strain evidence="11 12">CBS 131958</strain>
    </source>
</reference>
<evidence type="ECO:0000313" key="12">
    <source>
        <dbReference type="Proteomes" id="UP000038010"/>
    </source>
</evidence>
<dbReference type="PANTHER" id="PTHR31646:SF1">
    <property type="entry name" value="ALPHA-1,2-MANNOSYLTRANSFERASE MNN2"/>
    <property type="match status" value="1"/>
</dbReference>
<evidence type="ECO:0000256" key="9">
    <source>
        <dbReference type="ARBA" id="ARBA00023136"/>
    </source>
</evidence>
<evidence type="ECO:0000256" key="5">
    <source>
        <dbReference type="ARBA" id="ARBA00022692"/>
    </source>
</evidence>
<comment type="pathway">
    <text evidence="2">Protein modification; protein glycosylation.</text>
</comment>
<dbReference type="STRING" id="1664694.A0A0N1NXL1"/>
<dbReference type="GO" id="GO:0000139">
    <property type="term" value="C:Golgi membrane"/>
    <property type="evidence" value="ECO:0007669"/>
    <property type="project" value="UniProtKB-SubCell"/>
</dbReference>
<evidence type="ECO:0000256" key="2">
    <source>
        <dbReference type="ARBA" id="ARBA00004922"/>
    </source>
</evidence>
<name>A0A0N1NXL1_9EURO</name>
<keyword evidence="9" id="KW-0472">Membrane</keyword>
<keyword evidence="5" id="KW-0812">Transmembrane</keyword>
<evidence type="ECO:0000256" key="8">
    <source>
        <dbReference type="ARBA" id="ARBA00023034"/>
    </source>
</evidence>
<dbReference type="InterPro" id="IPR022751">
    <property type="entry name" value="Alpha_mannosyltransferase"/>
</dbReference>
<keyword evidence="12" id="KW-1185">Reference proteome</keyword>
<protein>
    <submittedName>
        <fullName evidence="11">Alpha-1,2-mannosyltransferase MNN2</fullName>
    </submittedName>
</protein>
<dbReference type="Pfam" id="PF11051">
    <property type="entry name" value="Mannosyl_trans3"/>
    <property type="match status" value="1"/>
</dbReference>
<evidence type="ECO:0000256" key="1">
    <source>
        <dbReference type="ARBA" id="ARBA00004323"/>
    </source>
</evidence>
<comment type="subcellular location">
    <subcellularLocation>
        <location evidence="1">Golgi apparatus membrane</location>
        <topology evidence="1">Single-pass type II membrane protein</topology>
    </subcellularLocation>
</comment>
<dbReference type="EMBL" id="LFJN01000044">
    <property type="protein sequence ID" value="KPI35112.1"/>
    <property type="molecule type" value="Genomic_DNA"/>
</dbReference>
<comment type="caution">
    <text evidence="11">The sequence shown here is derived from an EMBL/GenBank/DDBJ whole genome shotgun (WGS) entry which is preliminary data.</text>
</comment>
<proteinExistence type="inferred from homology"/>
<evidence type="ECO:0000256" key="3">
    <source>
        <dbReference type="ARBA" id="ARBA00009105"/>
    </source>
</evidence>
<dbReference type="GeneID" id="28733093"/>
<feature type="compositionally biased region" description="Basic and acidic residues" evidence="10">
    <location>
        <begin position="319"/>
        <end position="328"/>
    </location>
</feature>
<feature type="region of interest" description="Disordered" evidence="10">
    <location>
        <begin position="310"/>
        <end position="346"/>
    </location>
</feature>